<dbReference type="InterPro" id="IPR051026">
    <property type="entry name" value="PI/PC_transfer"/>
</dbReference>
<dbReference type="Pfam" id="PF03765">
    <property type="entry name" value="CRAL_TRIO_N"/>
    <property type="match status" value="1"/>
</dbReference>
<dbReference type="SMART" id="SM00516">
    <property type="entry name" value="SEC14"/>
    <property type="match status" value="1"/>
</dbReference>
<feature type="region of interest" description="Disordered" evidence="7">
    <location>
        <begin position="23"/>
        <end position="46"/>
    </location>
</feature>
<keyword evidence="4" id="KW-0813">Transport</keyword>
<feature type="region of interest" description="Disordered" evidence="7">
    <location>
        <begin position="368"/>
        <end position="387"/>
    </location>
</feature>
<protein>
    <recommendedName>
        <fullName evidence="8">CRAL-TRIO domain-containing protein</fullName>
    </recommendedName>
</protein>
<feature type="compositionally biased region" description="Basic and acidic residues" evidence="7">
    <location>
        <begin position="26"/>
        <end position="43"/>
    </location>
</feature>
<comment type="similarity">
    <text evidence="6">Belongs to the SFH family.</text>
</comment>
<evidence type="ECO:0000256" key="4">
    <source>
        <dbReference type="ARBA" id="ARBA00022927"/>
    </source>
</evidence>
<dbReference type="SUPFAM" id="SSF46938">
    <property type="entry name" value="CRAL/TRIO N-terminal domain"/>
    <property type="match status" value="1"/>
</dbReference>
<evidence type="ECO:0000256" key="3">
    <source>
        <dbReference type="ARBA" id="ARBA00022475"/>
    </source>
</evidence>
<dbReference type="PANTHER" id="PTHR45657:SF8">
    <property type="entry name" value="PHOSPHATIDYLINOSITOL_PHOSPHATIDYLCHOLINE TRANSFER PROTEIN SFH13"/>
    <property type="match status" value="1"/>
</dbReference>
<dbReference type="SMART" id="SM01100">
    <property type="entry name" value="CRAL_TRIO_N"/>
    <property type="match status" value="1"/>
</dbReference>
<accession>A0A7J8W0T8</accession>
<keyword evidence="3" id="KW-1003">Cell membrane</keyword>
<comment type="subcellular location">
    <subcellularLocation>
        <location evidence="1">Cell membrane</location>
        <topology evidence="1">Peripheral membrane protein</topology>
    </subcellularLocation>
    <subcellularLocation>
        <location evidence="2">Golgi apparatus membrane</location>
        <topology evidence="2">Peripheral membrane protein</topology>
    </subcellularLocation>
</comment>
<keyword evidence="5" id="KW-0333">Golgi apparatus</keyword>
<evidence type="ECO:0000256" key="7">
    <source>
        <dbReference type="SAM" id="MobiDB-lite"/>
    </source>
</evidence>
<dbReference type="OrthoDB" id="1434354at2759"/>
<dbReference type="Gene3D" id="3.40.525.10">
    <property type="entry name" value="CRAL-TRIO lipid binding domain"/>
    <property type="match status" value="1"/>
</dbReference>
<evidence type="ECO:0000256" key="5">
    <source>
        <dbReference type="ARBA" id="ARBA00023034"/>
    </source>
</evidence>
<evidence type="ECO:0000313" key="9">
    <source>
        <dbReference type="EMBL" id="MBA0668259.1"/>
    </source>
</evidence>
<evidence type="ECO:0000313" key="10">
    <source>
        <dbReference type="Proteomes" id="UP000593573"/>
    </source>
</evidence>
<evidence type="ECO:0000256" key="2">
    <source>
        <dbReference type="ARBA" id="ARBA00004395"/>
    </source>
</evidence>
<keyword evidence="3" id="KW-0472">Membrane</keyword>
<dbReference type="GO" id="GO:0000139">
    <property type="term" value="C:Golgi membrane"/>
    <property type="evidence" value="ECO:0007669"/>
    <property type="project" value="UniProtKB-SubCell"/>
</dbReference>
<dbReference type="CDD" id="cd00170">
    <property type="entry name" value="SEC14"/>
    <property type="match status" value="1"/>
</dbReference>
<keyword evidence="4" id="KW-0653">Protein transport</keyword>
<dbReference type="InterPro" id="IPR011074">
    <property type="entry name" value="CRAL/TRIO_N_dom"/>
</dbReference>
<dbReference type="PROSITE" id="PS50191">
    <property type="entry name" value="CRAL_TRIO"/>
    <property type="match status" value="1"/>
</dbReference>
<organism evidence="9 10">
    <name type="scientific">Gossypium klotzschianum</name>
    <dbReference type="NCBI Taxonomy" id="34286"/>
    <lineage>
        <taxon>Eukaryota</taxon>
        <taxon>Viridiplantae</taxon>
        <taxon>Streptophyta</taxon>
        <taxon>Embryophyta</taxon>
        <taxon>Tracheophyta</taxon>
        <taxon>Spermatophyta</taxon>
        <taxon>Magnoliopsida</taxon>
        <taxon>eudicotyledons</taxon>
        <taxon>Gunneridae</taxon>
        <taxon>Pentapetalae</taxon>
        <taxon>rosids</taxon>
        <taxon>malvids</taxon>
        <taxon>Malvales</taxon>
        <taxon>Malvaceae</taxon>
        <taxon>Malvoideae</taxon>
        <taxon>Gossypium</taxon>
    </lineage>
</organism>
<dbReference type="PANTHER" id="PTHR45657">
    <property type="entry name" value="CRAL-TRIO DOMAIN-CONTAINING PROTEIN YKL091C-RELATED"/>
    <property type="match status" value="1"/>
</dbReference>
<sequence>MKCIYVLFNLLYWKKNKGVEEIGANDESRDRRSDFDNSEDERRRSKIGNLKKKAINASNKFTHSLKKRGKKKIDYRVPSVSIEDVRDAKEEGAVHELRQKLLHKDLLPPRHDDYHTLLRFLKAREFNIEKTIQMWEEMLKWRKEFGTDTILEDFEFEELEEVLQYYPQGYHGVDKEGRPVYIERLGKAHPSRLMKITTIDRYLKYHVQEFERALSEKFPACSIAAKRQICSTTTILDVQGLGMKNFSRTAANLLAAMTKIDNSYYPETLHRMYIVNAGPGFKKMLWPAAQKFLDAKTIGKINVLEPKSLGRLLEIIHSRSVNYLFILALARLVHNAERTFVRQITRVSNDQHNHESYVQIRPLKGMTSDTSAAESEIDDQCSPTERRSSAFPCLAPVREDVRVSDPNAYYSCNDGFPMIEKTIKSDQGLLYSPDQLPSCSNADSQSHQRASFYSQGTPITNWIDNVKEKFGRRNIQSFAKLLIALLVRLAAFIRTVRLESWRRPNNIHPSNVIGSSTNSHSNVTVPEAVNEEDHVRPCIERLQKLEKAFEELCNKPAGIPLEKEKMLMESLDRIKCVEYDLDKTKRVLHGTVMRQIEISEFLDNIRASEYHVSSVLHNA</sequence>
<gene>
    <name evidence="9" type="ORF">Goklo_001192</name>
</gene>
<dbReference type="Gene3D" id="1.10.8.20">
    <property type="entry name" value="N-terminal domain of phosphatidylinositol transfer protein sec14p"/>
    <property type="match status" value="1"/>
</dbReference>
<feature type="domain" description="CRAL-TRIO" evidence="8">
    <location>
        <begin position="158"/>
        <end position="316"/>
    </location>
</feature>
<dbReference type="InterPro" id="IPR036865">
    <property type="entry name" value="CRAL-TRIO_dom_sf"/>
</dbReference>
<evidence type="ECO:0000259" key="8">
    <source>
        <dbReference type="PROSITE" id="PS50191"/>
    </source>
</evidence>
<proteinExistence type="inferred from homology"/>
<dbReference type="Proteomes" id="UP000593573">
    <property type="component" value="Unassembled WGS sequence"/>
</dbReference>
<dbReference type="InterPro" id="IPR036273">
    <property type="entry name" value="CRAL/TRIO_N_dom_sf"/>
</dbReference>
<keyword evidence="10" id="KW-1185">Reference proteome</keyword>
<dbReference type="SUPFAM" id="SSF52087">
    <property type="entry name" value="CRAL/TRIO domain"/>
    <property type="match status" value="1"/>
</dbReference>
<dbReference type="AlphaFoldDB" id="A0A7J8W0T8"/>
<comment type="caution">
    <text evidence="9">The sequence shown here is derived from an EMBL/GenBank/DDBJ whole genome shotgun (WGS) entry which is preliminary data.</text>
</comment>
<dbReference type="GO" id="GO:0015031">
    <property type="term" value="P:protein transport"/>
    <property type="evidence" value="ECO:0007669"/>
    <property type="project" value="UniProtKB-KW"/>
</dbReference>
<evidence type="ECO:0000256" key="1">
    <source>
        <dbReference type="ARBA" id="ARBA00004202"/>
    </source>
</evidence>
<dbReference type="GO" id="GO:0005886">
    <property type="term" value="C:plasma membrane"/>
    <property type="evidence" value="ECO:0007669"/>
    <property type="project" value="UniProtKB-SubCell"/>
</dbReference>
<dbReference type="EMBL" id="JABFAB010000013">
    <property type="protein sequence ID" value="MBA0668259.1"/>
    <property type="molecule type" value="Genomic_DNA"/>
</dbReference>
<dbReference type="Pfam" id="PF00650">
    <property type="entry name" value="CRAL_TRIO"/>
    <property type="match status" value="1"/>
</dbReference>
<dbReference type="InterPro" id="IPR001251">
    <property type="entry name" value="CRAL-TRIO_dom"/>
</dbReference>
<evidence type="ECO:0000256" key="6">
    <source>
        <dbReference type="ARBA" id="ARBA00038020"/>
    </source>
</evidence>
<name>A0A7J8W0T8_9ROSI</name>
<reference evidence="9 10" key="1">
    <citation type="journal article" date="2019" name="Genome Biol. Evol.">
        <title>Insights into the evolution of the New World diploid cottons (Gossypium, subgenus Houzingenia) based on genome sequencing.</title>
        <authorList>
            <person name="Grover C.E."/>
            <person name="Arick M.A. 2nd"/>
            <person name="Thrash A."/>
            <person name="Conover J.L."/>
            <person name="Sanders W.S."/>
            <person name="Peterson D.G."/>
            <person name="Frelichowski J.E."/>
            <person name="Scheffler J.A."/>
            <person name="Scheffler B.E."/>
            <person name="Wendel J.F."/>
        </authorList>
    </citation>
    <scope>NUCLEOTIDE SEQUENCE [LARGE SCALE GENOMIC DNA]</scope>
    <source>
        <strain evidence="9">57</strain>
        <tissue evidence="9">Leaf</tissue>
    </source>
</reference>